<dbReference type="Proteomes" id="UP000288805">
    <property type="component" value="Unassembled WGS sequence"/>
</dbReference>
<organism evidence="1 2">
    <name type="scientific">Vitis vinifera</name>
    <name type="common">Grape</name>
    <dbReference type="NCBI Taxonomy" id="29760"/>
    <lineage>
        <taxon>Eukaryota</taxon>
        <taxon>Viridiplantae</taxon>
        <taxon>Streptophyta</taxon>
        <taxon>Embryophyta</taxon>
        <taxon>Tracheophyta</taxon>
        <taxon>Spermatophyta</taxon>
        <taxon>Magnoliopsida</taxon>
        <taxon>eudicotyledons</taxon>
        <taxon>Gunneridae</taxon>
        <taxon>Pentapetalae</taxon>
        <taxon>rosids</taxon>
        <taxon>Vitales</taxon>
        <taxon>Vitaceae</taxon>
        <taxon>Viteae</taxon>
        <taxon>Vitis</taxon>
    </lineage>
</organism>
<evidence type="ECO:0000313" key="1">
    <source>
        <dbReference type="EMBL" id="RVW62760.1"/>
    </source>
</evidence>
<accession>A0A438FS24</accession>
<dbReference type="EMBL" id="QGNW01000761">
    <property type="protein sequence ID" value="RVW62760.1"/>
    <property type="molecule type" value="Genomic_DNA"/>
</dbReference>
<sequence length="113" mass="12971">MELLGKRGWRFAFEMESLWKRVIVGKFGVEGGIGDAEVADMWEQNGIRIISILVFPDSWWRSFFGISKNIRLDRPSQLELFGSYGSHRDWALLLGKLLGKDRPPEKEEGVTSK</sequence>
<name>A0A438FS24_VITVI</name>
<protein>
    <submittedName>
        <fullName evidence="1">Uncharacterized protein</fullName>
    </submittedName>
</protein>
<reference evidence="1 2" key="1">
    <citation type="journal article" date="2018" name="PLoS Genet.">
        <title>Population sequencing reveals clonal diversity and ancestral inbreeding in the grapevine cultivar Chardonnay.</title>
        <authorList>
            <person name="Roach M.J."/>
            <person name="Johnson D.L."/>
            <person name="Bohlmann J."/>
            <person name="van Vuuren H.J."/>
            <person name="Jones S.J."/>
            <person name="Pretorius I.S."/>
            <person name="Schmidt S.A."/>
            <person name="Borneman A.R."/>
        </authorList>
    </citation>
    <scope>NUCLEOTIDE SEQUENCE [LARGE SCALE GENOMIC DNA]</scope>
    <source>
        <strain evidence="2">cv. Chardonnay</strain>
        <tissue evidence="1">Leaf</tissue>
    </source>
</reference>
<proteinExistence type="predicted"/>
<dbReference type="AlphaFoldDB" id="A0A438FS24"/>
<evidence type="ECO:0000313" key="2">
    <source>
        <dbReference type="Proteomes" id="UP000288805"/>
    </source>
</evidence>
<comment type="caution">
    <text evidence="1">The sequence shown here is derived from an EMBL/GenBank/DDBJ whole genome shotgun (WGS) entry which is preliminary data.</text>
</comment>
<gene>
    <name evidence="1" type="ORF">CK203_060221</name>
</gene>